<dbReference type="PANTHER" id="PTHR21600">
    <property type="entry name" value="MITOCHONDRIAL RNA PSEUDOURIDINE SYNTHASE"/>
    <property type="match status" value="1"/>
</dbReference>
<dbReference type="GO" id="GO:0003723">
    <property type="term" value="F:RNA binding"/>
    <property type="evidence" value="ECO:0007669"/>
    <property type="project" value="InterPro"/>
</dbReference>
<evidence type="ECO:0000259" key="2">
    <source>
        <dbReference type="Pfam" id="PF00849"/>
    </source>
</evidence>
<dbReference type="Gene3D" id="3.30.2350.10">
    <property type="entry name" value="Pseudouridine synthase"/>
    <property type="match status" value="1"/>
</dbReference>
<evidence type="ECO:0000313" key="4">
    <source>
        <dbReference type="Proteomes" id="UP000019763"/>
    </source>
</evidence>
<dbReference type="GO" id="GO:0009982">
    <property type="term" value="F:pseudouridine synthase activity"/>
    <property type="evidence" value="ECO:0007669"/>
    <property type="project" value="InterPro"/>
</dbReference>
<dbReference type="GO" id="GO:0000455">
    <property type="term" value="P:enzyme-directed rRNA pseudouridine synthesis"/>
    <property type="evidence" value="ECO:0007669"/>
    <property type="project" value="TreeGrafter"/>
</dbReference>
<dbReference type="Proteomes" id="UP000019763">
    <property type="component" value="Unassembled WGS sequence"/>
</dbReference>
<dbReference type="EMBL" id="AFNH02000697">
    <property type="protein sequence ID" value="EZG59048.1"/>
    <property type="molecule type" value="Genomic_DNA"/>
</dbReference>
<evidence type="ECO:0000313" key="3">
    <source>
        <dbReference type="EMBL" id="EZG59048.1"/>
    </source>
</evidence>
<dbReference type="InterPro" id="IPR020103">
    <property type="entry name" value="PsdUridine_synth_cat_dom_sf"/>
</dbReference>
<sequence>MLSEAFPHVPRQDIIQLVQDYLLWGKLSHGAHTDTESITDLVTRILFRTWTTQDGQCAEHLGNEAAYQTGNHMGNQRRTKSQELVSQELVNQETENPEERGNEELEEVLEGVRCRLMQMHSSRKNVSAREGISEEEVCNHDWEFLHCCRQYLDCHLKIVFEDERFVAVNKPWDYRIDLRTGDAPNYIGEPTLAAWFQNRYGYPVRFCHQLDYATSGILLMAKDRKSCGAVGKKFVARQVEKLYSAILLGEPDITRVSQPAEEDAQLPDGNSVLLSSSGWQRVEFDLKEDGYRMVLCGDRKESGAKDDVKSDDCKGQDDDCKGQDDDCKGQDDDCKGQGESGAKKGVSHACTYMKMIRRGKLTGEWFENDRGKTVTHVYFRPKTGRRHQLRMTAWLLGAPILGDMVYGNRIYQQAPTGQPLYSEMMRTHARSYRMYLHAKSLSMKLPWYELKLNTDIDPLLNDGAIQWD</sequence>
<dbReference type="VEuPathDB" id="CryptoDB:GNI_093170"/>
<name>A0A023B588_GRENI</name>
<dbReference type="OrthoDB" id="428658at2759"/>
<keyword evidence="4" id="KW-1185">Reference proteome</keyword>
<proteinExistence type="predicted"/>
<gene>
    <name evidence="3" type="ORF">GNI_093170</name>
</gene>
<feature type="domain" description="Pseudouridine synthase RsuA/RluA-like" evidence="2">
    <location>
        <begin position="165"/>
        <end position="391"/>
    </location>
</feature>
<feature type="compositionally biased region" description="Basic and acidic residues" evidence="1">
    <location>
        <begin position="302"/>
        <end position="336"/>
    </location>
</feature>
<organism evidence="3 4">
    <name type="scientific">Gregarina niphandrodes</name>
    <name type="common">Septate eugregarine</name>
    <dbReference type="NCBI Taxonomy" id="110365"/>
    <lineage>
        <taxon>Eukaryota</taxon>
        <taxon>Sar</taxon>
        <taxon>Alveolata</taxon>
        <taxon>Apicomplexa</taxon>
        <taxon>Conoidasida</taxon>
        <taxon>Gregarinasina</taxon>
        <taxon>Eugregarinorida</taxon>
        <taxon>Gregarinidae</taxon>
        <taxon>Gregarina</taxon>
    </lineage>
</organism>
<dbReference type="SUPFAM" id="SSF55120">
    <property type="entry name" value="Pseudouridine synthase"/>
    <property type="match status" value="1"/>
</dbReference>
<dbReference type="eggNOG" id="KOG1919">
    <property type="taxonomic scope" value="Eukaryota"/>
</dbReference>
<protein>
    <submittedName>
        <fullName evidence="3">Pseudouridine synthase</fullName>
    </submittedName>
</protein>
<feature type="region of interest" description="Disordered" evidence="1">
    <location>
        <begin position="302"/>
        <end position="343"/>
    </location>
</feature>
<evidence type="ECO:0000256" key="1">
    <source>
        <dbReference type="SAM" id="MobiDB-lite"/>
    </source>
</evidence>
<dbReference type="GeneID" id="22913329"/>
<reference evidence="3" key="1">
    <citation type="submission" date="2013-12" db="EMBL/GenBank/DDBJ databases">
        <authorList>
            <person name="Omoto C.K."/>
            <person name="Sibley D."/>
            <person name="Venepally P."/>
            <person name="Hadjithomas M."/>
            <person name="Karamycheva S."/>
            <person name="Brunk B."/>
            <person name="Roos D."/>
            <person name="Caler E."/>
            <person name="Lorenzi H."/>
        </authorList>
    </citation>
    <scope>NUCLEOTIDE SEQUENCE</scope>
</reference>
<comment type="caution">
    <text evidence="3">The sequence shown here is derived from an EMBL/GenBank/DDBJ whole genome shotgun (WGS) entry which is preliminary data.</text>
</comment>
<dbReference type="InterPro" id="IPR006145">
    <property type="entry name" value="PsdUridine_synth_RsuA/RluA"/>
</dbReference>
<accession>A0A023B588</accession>
<dbReference type="InterPro" id="IPR050188">
    <property type="entry name" value="RluA_PseudoU_synthase"/>
</dbReference>
<dbReference type="PANTHER" id="PTHR21600:SF70">
    <property type="entry name" value="PSEUDOURIDINE SYNTHASE RSUA_RLUA-LIKE DOMAIN-CONTAINING PROTEIN"/>
    <property type="match status" value="1"/>
</dbReference>
<dbReference type="RefSeq" id="XP_011130914.1">
    <property type="nucleotide sequence ID" value="XM_011132612.1"/>
</dbReference>
<dbReference type="Pfam" id="PF00849">
    <property type="entry name" value="PseudoU_synth_2"/>
    <property type="match status" value="1"/>
</dbReference>
<dbReference type="AlphaFoldDB" id="A0A023B588"/>